<comment type="caution">
    <text evidence="2">The sequence shown here is derived from an EMBL/GenBank/DDBJ whole genome shotgun (WGS) entry which is preliminary data.</text>
</comment>
<dbReference type="Gene3D" id="3.40.50.1820">
    <property type="entry name" value="alpha/beta hydrolase"/>
    <property type="match status" value="1"/>
</dbReference>
<dbReference type="InterPro" id="IPR029058">
    <property type="entry name" value="AB_hydrolase_fold"/>
</dbReference>
<keyword evidence="3" id="KW-1185">Reference proteome</keyword>
<dbReference type="InterPro" id="IPR050261">
    <property type="entry name" value="FrsA_esterase"/>
</dbReference>
<evidence type="ECO:0000313" key="2">
    <source>
        <dbReference type="EMBL" id="KAK5088101.1"/>
    </source>
</evidence>
<dbReference type="AlphaFoldDB" id="A0AAN7T285"/>
<gene>
    <name evidence="2" type="ORF">LTR05_002318</name>
</gene>
<name>A0AAN7T285_9EURO</name>
<evidence type="ECO:0000313" key="3">
    <source>
        <dbReference type="Proteomes" id="UP001309876"/>
    </source>
</evidence>
<dbReference type="SUPFAM" id="SSF53474">
    <property type="entry name" value="alpha/beta-Hydrolases"/>
    <property type="match status" value="1"/>
</dbReference>
<protein>
    <submittedName>
        <fullName evidence="2">Uncharacterized protein</fullName>
    </submittedName>
</protein>
<accession>A0AAN7T285</accession>
<dbReference type="PANTHER" id="PTHR22946:SF12">
    <property type="entry name" value="CONIDIAL PIGMENT BIOSYNTHESIS PROTEIN AYG1 (AFU_ORTHOLOGUE AFUA_2G17550)"/>
    <property type="match status" value="1"/>
</dbReference>
<dbReference type="GO" id="GO:0016787">
    <property type="term" value="F:hydrolase activity"/>
    <property type="evidence" value="ECO:0007669"/>
    <property type="project" value="UniProtKB-KW"/>
</dbReference>
<dbReference type="EMBL" id="JAVRRJ010000002">
    <property type="protein sequence ID" value="KAK5088101.1"/>
    <property type="molecule type" value="Genomic_DNA"/>
</dbReference>
<organism evidence="2 3">
    <name type="scientific">Lithohypha guttulata</name>
    <dbReference type="NCBI Taxonomy" id="1690604"/>
    <lineage>
        <taxon>Eukaryota</taxon>
        <taxon>Fungi</taxon>
        <taxon>Dikarya</taxon>
        <taxon>Ascomycota</taxon>
        <taxon>Pezizomycotina</taxon>
        <taxon>Eurotiomycetes</taxon>
        <taxon>Chaetothyriomycetidae</taxon>
        <taxon>Chaetothyriales</taxon>
        <taxon>Trichomeriaceae</taxon>
        <taxon>Lithohypha</taxon>
    </lineage>
</organism>
<sequence>MAENKYYIKDAILKPAKHHESFKALWETKWQAPAKMGVYPFMFGDVRDFEPVVEQLVKEDMKEPYDWDAYADVFIPQAEKIAKIAEEAEKAGEKEKASEYYLRSSAVYRIARFPTFRSDRQRHAWTEGKKVFYKGAGMLENPIKEVFLPHVHKIEGEGDSVPGSYCLPPNASASNPVPLVLIITGLDGYRTELAVWSKGWAQKGVATLIHEIPGTGDSPALRQDPTSPDRLWKSVLDWVGQQKELDAKKVVVWGFSTGGYYALRVAHTEKDRLLASVSLGGGAHHMFDREWLENVNKLEYPFDLAGTLTYKFGYSSLEDFIKDGAKYSLLNDGTLAKPCTRMLLVNGNDDEIFPIDDLFVALENGMPKEARMVKGKKHMGEPDSFFIILKWIYSVLGLQGDIMDQMKTLPSRSKY</sequence>
<dbReference type="PANTHER" id="PTHR22946">
    <property type="entry name" value="DIENELACTONE HYDROLASE DOMAIN-CONTAINING PROTEIN-RELATED"/>
    <property type="match status" value="1"/>
</dbReference>
<evidence type="ECO:0000256" key="1">
    <source>
        <dbReference type="ARBA" id="ARBA00022801"/>
    </source>
</evidence>
<dbReference type="Pfam" id="PF06500">
    <property type="entry name" value="FrsA-like"/>
    <property type="match status" value="1"/>
</dbReference>
<dbReference type="Proteomes" id="UP001309876">
    <property type="component" value="Unassembled WGS sequence"/>
</dbReference>
<dbReference type="InterPro" id="IPR010520">
    <property type="entry name" value="FrsA-like"/>
</dbReference>
<keyword evidence="1" id="KW-0378">Hydrolase</keyword>
<reference evidence="2 3" key="1">
    <citation type="submission" date="2023-08" db="EMBL/GenBank/DDBJ databases">
        <title>Black Yeasts Isolated from many extreme environments.</title>
        <authorList>
            <person name="Coleine C."/>
            <person name="Stajich J.E."/>
            <person name="Selbmann L."/>
        </authorList>
    </citation>
    <scope>NUCLEOTIDE SEQUENCE [LARGE SCALE GENOMIC DNA]</scope>
    <source>
        <strain evidence="2 3">CCFEE 5910</strain>
    </source>
</reference>
<proteinExistence type="predicted"/>